<reference evidence="2 3" key="1">
    <citation type="submission" date="2013-08" db="EMBL/GenBank/DDBJ databases">
        <title>Genome sequencing of Cellulomonas bogoriensis 69B4.</title>
        <authorList>
            <person name="Chen F."/>
            <person name="Li Y."/>
            <person name="Wang G."/>
        </authorList>
    </citation>
    <scope>NUCLEOTIDE SEQUENCE [LARGE SCALE GENOMIC DNA]</scope>
    <source>
        <strain evidence="2 3">69B4</strain>
    </source>
</reference>
<protein>
    <submittedName>
        <fullName evidence="2">SARP family transcriptional regulator</fullName>
    </submittedName>
</protein>
<name>A0A0A0BRL2_9CELL</name>
<dbReference type="InterPro" id="IPR036388">
    <property type="entry name" value="WH-like_DNA-bd_sf"/>
</dbReference>
<organism evidence="2 3">
    <name type="scientific">Cellulomonas bogoriensis 69B4 = DSM 16987</name>
    <dbReference type="NCBI Taxonomy" id="1386082"/>
    <lineage>
        <taxon>Bacteria</taxon>
        <taxon>Bacillati</taxon>
        <taxon>Actinomycetota</taxon>
        <taxon>Actinomycetes</taxon>
        <taxon>Micrococcales</taxon>
        <taxon>Cellulomonadaceae</taxon>
        <taxon>Cellulomonas</taxon>
    </lineage>
</organism>
<dbReference type="PANTHER" id="PTHR35807">
    <property type="entry name" value="TRANSCRIPTIONAL REGULATOR REDD-RELATED"/>
    <property type="match status" value="1"/>
</dbReference>
<dbReference type="EMBL" id="AXCZ01000138">
    <property type="protein sequence ID" value="KGM10600.1"/>
    <property type="molecule type" value="Genomic_DNA"/>
</dbReference>
<dbReference type="AlphaFoldDB" id="A0A0A0BRL2"/>
<gene>
    <name evidence="2" type="ORF">N869_04415</name>
</gene>
<comment type="caution">
    <text evidence="2">The sequence shown here is derived from an EMBL/GenBank/DDBJ whole genome shotgun (WGS) entry which is preliminary data.</text>
</comment>
<dbReference type="SUPFAM" id="SSF48452">
    <property type="entry name" value="TPR-like"/>
    <property type="match status" value="1"/>
</dbReference>
<dbReference type="InterPro" id="IPR051677">
    <property type="entry name" value="AfsR-DnrI-RedD_regulator"/>
</dbReference>
<dbReference type="RefSeq" id="WP_052105457.1">
    <property type="nucleotide sequence ID" value="NZ_AXCZ01000138.1"/>
</dbReference>
<dbReference type="InterPro" id="IPR005158">
    <property type="entry name" value="BTAD"/>
</dbReference>
<evidence type="ECO:0000313" key="3">
    <source>
        <dbReference type="Proteomes" id="UP000054314"/>
    </source>
</evidence>
<sequence length="244" mass="26166">MSHALQLLGPFRLRVEGRTRPVAHSVARVLAALALEGAMSRTQIAALLWPDTDTNQGLSNLRTILSRLGRTVPGVVECEGSVVALAETVSVDVDAVMSWVTSTIYGGGGPPAELTGPPAELVRPLLAGWDDPWAAEHRDRLRLLTSQALECAASRLLVLGRPAEALPYGMAAVSVEPWSESANRVLIEIHARRGDPAGALRQYERFSRALERELGVQPAPDIVALIRQLFPFGTGRVSTASRSA</sequence>
<dbReference type="Proteomes" id="UP000054314">
    <property type="component" value="Unassembled WGS sequence"/>
</dbReference>
<dbReference type="Gene3D" id="1.25.40.10">
    <property type="entry name" value="Tetratricopeptide repeat domain"/>
    <property type="match status" value="1"/>
</dbReference>
<evidence type="ECO:0000313" key="2">
    <source>
        <dbReference type="EMBL" id="KGM10600.1"/>
    </source>
</evidence>
<proteinExistence type="predicted"/>
<dbReference type="Pfam" id="PF03704">
    <property type="entry name" value="BTAD"/>
    <property type="match status" value="1"/>
</dbReference>
<evidence type="ECO:0000259" key="1">
    <source>
        <dbReference type="SMART" id="SM01043"/>
    </source>
</evidence>
<dbReference type="SMART" id="SM01043">
    <property type="entry name" value="BTAD"/>
    <property type="match status" value="1"/>
</dbReference>
<accession>A0A0A0BRL2</accession>
<dbReference type="InterPro" id="IPR011990">
    <property type="entry name" value="TPR-like_helical_dom_sf"/>
</dbReference>
<keyword evidence="3" id="KW-1185">Reference proteome</keyword>
<feature type="domain" description="Bacterial transcriptional activator" evidence="1">
    <location>
        <begin position="91"/>
        <end position="230"/>
    </location>
</feature>
<dbReference type="Gene3D" id="1.10.10.10">
    <property type="entry name" value="Winged helix-like DNA-binding domain superfamily/Winged helix DNA-binding domain"/>
    <property type="match status" value="1"/>
</dbReference>
<dbReference type="OrthoDB" id="5509004at2"/>